<dbReference type="Pfam" id="PF04234">
    <property type="entry name" value="CopC"/>
    <property type="match status" value="1"/>
</dbReference>
<evidence type="ECO:0000313" key="8">
    <source>
        <dbReference type="EMBL" id="SFE49124.1"/>
    </source>
</evidence>
<keyword evidence="2" id="KW-0479">Metal-binding</keyword>
<feature type="region of interest" description="Disordered" evidence="5">
    <location>
        <begin position="148"/>
        <end position="192"/>
    </location>
</feature>
<dbReference type="GO" id="GO:0030313">
    <property type="term" value="C:cell envelope"/>
    <property type="evidence" value="ECO:0007669"/>
    <property type="project" value="UniProtKB-SubCell"/>
</dbReference>
<feature type="domain" description="CopC" evidence="7">
    <location>
        <begin position="52"/>
        <end position="145"/>
    </location>
</feature>
<dbReference type="EMBL" id="FONV01000002">
    <property type="protein sequence ID" value="SFE49124.1"/>
    <property type="molecule type" value="Genomic_DNA"/>
</dbReference>
<dbReference type="GO" id="GO:0042597">
    <property type="term" value="C:periplasmic space"/>
    <property type="evidence" value="ECO:0007669"/>
    <property type="project" value="InterPro"/>
</dbReference>
<keyword evidence="6" id="KW-1133">Transmembrane helix</keyword>
<dbReference type="GO" id="GO:0005507">
    <property type="term" value="F:copper ion binding"/>
    <property type="evidence" value="ECO:0007669"/>
    <property type="project" value="InterPro"/>
</dbReference>
<feature type="compositionally biased region" description="Low complexity" evidence="5">
    <location>
        <begin position="148"/>
        <end position="181"/>
    </location>
</feature>
<evidence type="ECO:0000256" key="6">
    <source>
        <dbReference type="SAM" id="Phobius"/>
    </source>
</evidence>
<evidence type="ECO:0000256" key="3">
    <source>
        <dbReference type="ARBA" id="ARBA00022729"/>
    </source>
</evidence>
<organism evidence="8 9">
    <name type="scientific">Actinoplanes philippinensis</name>
    <dbReference type="NCBI Taxonomy" id="35752"/>
    <lineage>
        <taxon>Bacteria</taxon>
        <taxon>Bacillati</taxon>
        <taxon>Actinomycetota</taxon>
        <taxon>Actinomycetes</taxon>
        <taxon>Micromonosporales</taxon>
        <taxon>Micromonosporaceae</taxon>
        <taxon>Actinoplanes</taxon>
    </lineage>
</organism>
<protein>
    <recommendedName>
        <fullName evidence="7">CopC domain-containing protein</fullName>
    </recommendedName>
</protein>
<dbReference type="InterPro" id="IPR014756">
    <property type="entry name" value="Ig_E-set"/>
</dbReference>
<evidence type="ECO:0000256" key="1">
    <source>
        <dbReference type="ARBA" id="ARBA00004196"/>
    </source>
</evidence>
<accession>A0A1I2AYV6</accession>
<evidence type="ECO:0000256" key="4">
    <source>
        <dbReference type="ARBA" id="ARBA00023008"/>
    </source>
</evidence>
<evidence type="ECO:0000256" key="5">
    <source>
        <dbReference type="SAM" id="MobiDB-lite"/>
    </source>
</evidence>
<keyword evidence="6" id="KW-0472">Membrane</keyword>
<reference evidence="8 9" key="1">
    <citation type="submission" date="2016-10" db="EMBL/GenBank/DDBJ databases">
        <authorList>
            <person name="de Groot N.N."/>
        </authorList>
    </citation>
    <scope>NUCLEOTIDE SEQUENCE [LARGE SCALE GENOMIC DNA]</scope>
    <source>
        <strain evidence="8 9">DSM 43019</strain>
    </source>
</reference>
<dbReference type="InterPro" id="IPR032694">
    <property type="entry name" value="CopC/D"/>
</dbReference>
<sequence>MDHTDRIRGLRHSSGPRRPRLDRRAGTRLSRPLLALAALLAVLLPGVPAWAHNALAEATPAKDATLKKSPSEVKLRFLEKLKPDYTTITVSDAANAKVETSAPKVDGATGVVTFGEPLANGVYTVAYQVVSTDGHTVKGSYRFTVNDPSATASPSAEPAPSPSEAALPSAAATSSAPPVAVDTLEKSEKSSNSPMYGLLAGVVVLLAAGAAFLFIRRRKA</sequence>
<feature type="compositionally biased region" description="Basic residues" evidence="5">
    <location>
        <begin position="9"/>
        <end position="21"/>
    </location>
</feature>
<evidence type="ECO:0000256" key="2">
    <source>
        <dbReference type="ARBA" id="ARBA00022723"/>
    </source>
</evidence>
<dbReference type="OrthoDB" id="5242236at2"/>
<feature type="region of interest" description="Disordered" evidence="5">
    <location>
        <begin position="1"/>
        <end position="25"/>
    </location>
</feature>
<keyword evidence="4" id="KW-0186">Copper</keyword>
<dbReference type="InterPro" id="IPR014755">
    <property type="entry name" value="Cu-Rt/internalin_Ig-like"/>
</dbReference>
<keyword evidence="3" id="KW-0732">Signal</keyword>
<dbReference type="NCBIfam" id="TIGR01167">
    <property type="entry name" value="LPXTG_anchor"/>
    <property type="match status" value="1"/>
</dbReference>
<name>A0A1I2AYV6_9ACTN</name>
<gene>
    <name evidence="8" type="ORF">SAMN05421541_10216</name>
</gene>
<dbReference type="PANTHER" id="PTHR34820">
    <property type="entry name" value="INNER MEMBRANE PROTEIN YEBZ"/>
    <property type="match status" value="1"/>
</dbReference>
<dbReference type="GO" id="GO:0006825">
    <property type="term" value="P:copper ion transport"/>
    <property type="evidence" value="ECO:0007669"/>
    <property type="project" value="InterPro"/>
</dbReference>
<dbReference type="Proteomes" id="UP000199645">
    <property type="component" value="Unassembled WGS sequence"/>
</dbReference>
<dbReference type="STRING" id="35752.SAMN05421541_10216"/>
<dbReference type="SUPFAM" id="SSF81296">
    <property type="entry name" value="E set domains"/>
    <property type="match status" value="1"/>
</dbReference>
<dbReference type="GO" id="GO:0046688">
    <property type="term" value="P:response to copper ion"/>
    <property type="evidence" value="ECO:0007669"/>
    <property type="project" value="InterPro"/>
</dbReference>
<dbReference type="Gene3D" id="2.60.40.1220">
    <property type="match status" value="1"/>
</dbReference>
<dbReference type="InterPro" id="IPR007348">
    <property type="entry name" value="CopC_dom"/>
</dbReference>
<dbReference type="GO" id="GO:0005886">
    <property type="term" value="C:plasma membrane"/>
    <property type="evidence" value="ECO:0007669"/>
    <property type="project" value="TreeGrafter"/>
</dbReference>
<keyword evidence="6" id="KW-0812">Transmembrane</keyword>
<keyword evidence="9" id="KW-1185">Reference proteome</keyword>
<dbReference type="AlphaFoldDB" id="A0A1I2AYV6"/>
<dbReference type="PANTHER" id="PTHR34820:SF4">
    <property type="entry name" value="INNER MEMBRANE PROTEIN YEBZ"/>
    <property type="match status" value="1"/>
</dbReference>
<proteinExistence type="predicted"/>
<evidence type="ECO:0000259" key="7">
    <source>
        <dbReference type="Pfam" id="PF04234"/>
    </source>
</evidence>
<evidence type="ECO:0000313" key="9">
    <source>
        <dbReference type="Proteomes" id="UP000199645"/>
    </source>
</evidence>
<comment type="subcellular location">
    <subcellularLocation>
        <location evidence="1">Cell envelope</location>
    </subcellularLocation>
</comment>
<feature type="transmembrane region" description="Helical" evidence="6">
    <location>
        <begin position="195"/>
        <end position="215"/>
    </location>
</feature>